<keyword evidence="3 7" id="KW-0808">Transferase</keyword>
<evidence type="ECO:0000256" key="5">
    <source>
        <dbReference type="ARBA" id="ARBA00048391"/>
    </source>
</evidence>
<dbReference type="Pfam" id="PF05175">
    <property type="entry name" value="MTS"/>
    <property type="match status" value="1"/>
</dbReference>
<accession>A0A1G7FST8</accession>
<dbReference type="EC" id="2.1.1.297" evidence="1"/>
<dbReference type="PANTHER" id="PTHR18895">
    <property type="entry name" value="HEMK METHYLTRANSFERASE"/>
    <property type="match status" value="1"/>
</dbReference>
<dbReference type="GO" id="GO:0003676">
    <property type="term" value="F:nucleic acid binding"/>
    <property type="evidence" value="ECO:0007669"/>
    <property type="project" value="InterPro"/>
</dbReference>
<dbReference type="NCBIfam" id="TIGR00536">
    <property type="entry name" value="hemK_fam"/>
    <property type="match status" value="1"/>
</dbReference>
<dbReference type="InterPro" id="IPR002052">
    <property type="entry name" value="DNA_methylase_N6_adenine_CS"/>
</dbReference>
<evidence type="ECO:0000256" key="1">
    <source>
        <dbReference type="ARBA" id="ARBA00012771"/>
    </source>
</evidence>
<evidence type="ECO:0000313" key="7">
    <source>
        <dbReference type="EMBL" id="SDE78983.1"/>
    </source>
</evidence>
<dbReference type="InterPro" id="IPR007848">
    <property type="entry name" value="Small_mtfrase_dom"/>
</dbReference>
<dbReference type="PROSITE" id="PS00092">
    <property type="entry name" value="N6_MTASE"/>
    <property type="match status" value="1"/>
</dbReference>
<dbReference type="PANTHER" id="PTHR18895:SF74">
    <property type="entry name" value="MTRF1L RELEASE FACTOR GLUTAMINE METHYLTRANSFERASE"/>
    <property type="match status" value="1"/>
</dbReference>
<dbReference type="Gene3D" id="3.40.50.150">
    <property type="entry name" value="Vaccinia Virus protein VP39"/>
    <property type="match status" value="1"/>
</dbReference>
<dbReference type="AlphaFoldDB" id="A0A1G7FST8"/>
<dbReference type="GO" id="GO:0032259">
    <property type="term" value="P:methylation"/>
    <property type="evidence" value="ECO:0007669"/>
    <property type="project" value="UniProtKB-KW"/>
</dbReference>
<sequence>MTLRDIRVLFRQELSNDYTHSEIDNLLKITMDKECGKVFNSYELNTDIEIDKVDFQKIQKTLSLLKTKMPYQYIFGEADFYGLSFIVNEHTLIPRPETEELVELSIGKIKEKFGKRKFSVLDIGTGSGVISIIIKKHFPDADIIAVDISQQALAVARENALRHNTEIEFCEVDVLSENLNDNFDVIISNPPYIGLKEEKELSEIVRRYEPRHALFPLSEDDLIFYKRIALLAHNCLNDNGAILLEINQKWGKETCALFDGFAKSILIKDLSGNDRFVVVEK</sequence>
<evidence type="ECO:0000313" key="8">
    <source>
        <dbReference type="Proteomes" id="UP000198517"/>
    </source>
</evidence>
<keyword evidence="2 7" id="KW-0489">Methyltransferase</keyword>
<dbReference type="InterPro" id="IPR019874">
    <property type="entry name" value="RF_methyltr_PrmC"/>
</dbReference>
<protein>
    <recommendedName>
        <fullName evidence="1">peptide chain release factor N(5)-glutamine methyltransferase</fullName>
        <ecNumber evidence="1">2.1.1.297</ecNumber>
    </recommendedName>
</protein>
<dbReference type="NCBIfam" id="TIGR03534">
    <property type="entry name" value="RF_mod_PrmC"/>
    <property type="match status" value="1"/>
</dbReference>
<comment type="catalytic activity">
    <reaction evidence="5">
        <text>L-glutaminyl-[peptide chain release factor] + S-adenosyl-L-methionine = N(5)-methyl-L-glutaminyl-[peptide chain release factor] + S-adenosyl-L-homocysteine + H(+)</text>
        <dbReference type="Rhea" id="RHEA:42896"/>
        <dbReference type="Rhea" id="RHEA-COMP:10271"/>
        <dbReference type="Rhea" id="RHEA-COMP:10272"/>
        <dbReference type="ChEBI" id="CHEBI:15378"/>
        <dbReference type="ChEBI" id="CHEBI:30011"/>
        <dbReference type="ChEBI" id="CHEBI:57856"/>
        <dbReference type="ChEBI" id="CHEBI:59789"/>
        <dbReference type="ChEBI" id="CHEBI:61891"/>
        <dbReference type="EC" id="2.1.1.297"/>
    </reaction>
</comment>
<dbReference type="SUPFAM" id="SSF53335">
    <property type="entry name" value="S-adenosyl-L-methionine-dependent methyltransferases"/>
    <property type="match status" value="1"/>
</dbReference>
<gene>
    <name evidence="7" type="ORF">SAMN05421544_1277</name>
</gene>
<dbReference type="EMBL" id="FNAS01000027">
    <property type="protein sequence ID" value="SDE78983.1"/>
    <property type="molecule type" value="Genomic_DNA"/>
</dbReference>
<keyword evidence="4" id="KW-0949">S-adenosyl-L-methionine</keyword>
<dbReference type="InterPro" id="IPR029063">
    <property type="entry name" value="SAM-dependent_MTases_sf"/>
</dbReference>
<dbReference type="STRING" id="1071918.SAMN05421544_1277"/>
<dbReference type="RefSeq" id="WP_092738043.1">
    <property type="nucleotide sequence ID" value="NZ_FNAS01000027.1"/>
</dbReference>
<feature type="domain" description="Methyltransferase small" evidence="6">
    <location>
        <begin position="117"/>
        <end position="194"/>
    </location>
</feature>
<dbReference type="Gene3D" id="1.10.8.10">
    <property type="entry name" value="DNA helicase RuvA subunit, C-terminal domain"/>
    <property type="match status" value="1"/>
</dbReference>
<proteinExistence type="predicted"/>
<evidence type="ECO:0000256" key="3">
    <source>
        <dbReference type="ARBA" id="ARBA00022679"/>
    </source>
</evidence>
<dbReference type="InterPro" id="IPR004556">
    <property type="entry name" value="HemK-like"/>
</dbReference>
<dbReference type="GO" id="GO:0102559">
    <property type="term" value="F:peptide chain release factor N(5)-glutamine methyltransferase activity"/>
    <property type="evidence" value="ECO:0007669"/>
    <property type="project" value="UniProtKB-EC"/>
</dbReference>
<evidence type="ECO:0000256" key="2">
    <source>
        <dbReference type="ARBA" id="ARBA00022603"/>
    </source>
</evidence>
<dbReference type="CDD" id="cd02440">
    <property type="entry name" value="AdoMet_MTases"/>
    <property type="match status" value="1"/>
</dbReference>
<organism evidence="7 8">
    <name type="scientific">Riemerella columbipharyngis</name>
    <dbReference type="NCBI Taxonomy" id="1071918"/>
    <lineage>
        <taxon>Bacteria</taxon>
        <taxon>Pseudomonadati</taxon>
        <taxon>Bacteroidota</taxon>
        <taxon>Flavobacteriia</taxon>
        <taxon>Flavobacteriales</taxon>
        <taxon>Weeksellaceae</taxon>
        <taxon>Riemerella</taxon>
    </lineage>
</organism>
<keyword evidence="8" id="KW-1185">Reference proteome</keyword>
<dbReference type="InterPro" id="IPR050320">
    <property type="entry name" value="N5-glutamine_MTase"/>
</dbReference>
<dbReference type="Proteomes" id="UP000198517">
    <property type="component" value="Unassembled WGS sequence"/>
</dbReference>
<dbReference type="OrthoDB" id="9800643at2"/>
<evidence type="ECO:0000256" key="4">
    <source>
        <dbReference type="ARBA" id="ARBA00022691"/>
    </source>
</evidence>
<reference evidence="7 8" key="1">
    <citation type="submission" date="2016-10" db="EMBL/GenBank/DDBJ databases">
        <authorList>
            <person name="de Groot N.N."/>
        </authorList>
    </citation>
    <scope>NUCLEOTIDE SEQUENCE [LARGE SCALE GENOMIC DNA]</scope>
    <source>
        <strain evidence="7 8">DSM 24015</strain>
    </source>
</reference>
<evidence type="ECO:0000259" key="6">
    <source>
        <dbReference type="Pfam" id="PF05175"/>
    </source>
</evidence>
<name>A0A1G7FST8_9FLAO</name>